<evidence type="ECO:0000313" key="2">
    <source>
        <dbReference type="EMBL" id="GAA0153892.1"/>
    </source>
</evidence>
<feature type="region of interest" description="Disordered" evidence="1">
    <location>
        <begin position="69"/>
        <end position="98"/>
    </location>
</feature>
<keyword evidence="3" id="KW-1185">Reference proteome</keyword>
<sequence length="98" mass="11430">MRHQVRRRDYPKSNQQDKRPSMGEGHHYPTRETWSSKRSSSDMEDNETSGHIRVVVDHHVRWDQALTMVETNGTDGALEDSERGQARLDRGTKSTLRR</sequence>
<feature type="compositionally biased region" description="Basic and acidic residues" evidence="1">
    <location>
        <begin position="80"/>
        <end position="92"/>
    </location>
</feature>
<dbReference type="Proteomes" id="UP001454036">
    <property type="component" value="Unassembled WGS sequence"/>
</dbReference>
<feature type="region of interest" description="Disordered" evidence="1">
    <location>
        <begin position="1"/>
        <end position="52"/>
    </location>
</feature>
<evidence type="ECO:0000256" key="1">
    <source>
        <dbReference type="SAM" id="MobiDB-lite"/>
    </source>
</evidence>
<protein>
    <submittedName>
        <fullName evidence="2">Uncharacterized protein</fullName>
    </submittedName>
</protein>
<feature type="compositionally biased region" description="Basic and acidic residues" evidence="1">
    <location>
        <begin position="7"/>
        <end position="30"/>
    </location>
</feature>
<dbReference type="EMBL" id="BAABME010002275">
    <property type="protein sequence ID" value="GAA0153892.1"/>
    <property type="molecule type" value="Genomic_DNA"/>
</dbReference>
<name>A0AAV3PQ80_LITER</name>
<accession>A0AAV3PQ80</accession>
<proteinExistence type="predicted"/>
<organism evidence="2 3">
    <name type="scientific">Lithospermum erythrorhizon</name>
    <name type="common">Purple gromwell</name>
    <name type="synonym">Lithospermum officinale var. erythrorhizon</name>
    <dbReference type="NCBI Taxonomy" id="34254"/>
    <lineage>
        <taxon>Eukaryota</taxon>
        <taxon>Viridiplantae</taxon>
        <taxon>Streptophyta</taxon>
        <taxon>Embryophyta</taxon>
        <taxon>Tracheophyta</taxon>
        <taxon>Spermatophyta</taxon>
        <taxon>Magnoliopsida</taxon>
        <taxon>eudicotyledons</taxon>
        <taxon>Gunneridae</taxon>
        <taxon>Pentapetalae</taxon>
        <taxon>asterids</taxon>
        <taxon>lamiids</taxon>
        <taxon>Boraginales</taxon>
        <taxon>Boraginaceae</taxon>
        <taxon>Boraginoideae</taxon>
        <taxon>Lithospermeae</taxon>
        <taxon>Lithospermum</taxon>
    </lineage>
</organism>
<reference evidence="2 3" key="1">
    <citation type="submission" date="2024-01" db="EMBL/GenBank/DDBJ databases">
        <title>The complete chloroplast genome sequence of Lithospermum erythrorhizon: insights into the phylogenetic relationship among Boraginaceae species and the maternal lineages of purple gromwells.</title>
        <authorList>
            <person name="Okada T."/>
            <person name="Watanabe K."/>
        </authorList>
    </citation>
    <scope>NUCLEOTIDE SEQUENCE [LARGE SCALE GENOMIC DNA]</scope>
</reference>
<comment type="caution">
    <text evidence="2">The sequence shown here is derived from an EMBL/GenBank/DDBJ whole genome shotgun (WGS) entry which is preliminary data.</text>
</comment>
<gene>
    <name evidence="2" type="ORF">LIER_12022</name>
</gene>
<dbReference type="AlphaFoldDB" id="A0AAV3PQ80"/>
<evidence type="ECO:0000313" key="3">
    <source>
        <dbReference type="Proteomes" id="UP001454036"/>
    </source>
</evidence>